<keyword evidence="3 7" id="KW-0547">Nucleotide-binding</keyword>
<dbReference type="Gene3D" id="3.20.70.20">
    <property type="match status" value="1"/>
</dbReference>
<name>A0A8H7IRA7_9PEZI</name>
<keyword evidence="2" id="KW-0021">Allosteric enzyme</keyword>
<dbReference type="Pfam" id="PF02867">
    <property type="entry name" value="Ribonuc_red_lgC"/>
    <property type="match status" value="1"/>
</dbReference>
<evidence type="ECO:0000313" key="9">
    <source>
        <dbReference type="EMBL" id="KAF9630146.1"/>
    </source>
</evidence>
<accession>A0A8H7IRA7</accession>
<evidence type="ECO:0000256" key="5">
    <source>
        <dbReference type="ARBA" id="ARBA00023116"/>
    </source>
</evidence>
<dbReference type="InterPro" id="IPR013346">
    <property type="entry name" value="NrdE_NrdA_C"/>
</dbReference>
<evidence type="ECO:0000256" key="3">
    <source>
        <dbReference type="ARBA" id="ARBA00022741"/>
    </source>
</evidence>
<evidence type="ECO:0000256" key="2">
    <source>
        <dbReference type="ARBA" id="ARBA00022533"/>
    </source>
</evidence>
<dbReference type="PANTHER" id="PTHR11573:SF6">
    <property type="entry name" value="RIBONUCLEOSIDE-DIPHOSPHATE REDUCTASE LARGE SUBUNIT"/>
    <property type="match status" value="1"/>
</dbReference>
<organism evidence="9 10">
    <name type="scientific">Lasiodiplodia theobromae</name>
    <dbReference type="NCBI Taxonomy" id="45133"/>
    <lineage>
        <taxon>Eukaryota</taxon>
        <taxon>Fungi</taxon>
        <taxon>Dikarya</taxon>
        <taxon>Ascomycota</taxon>
        <taxon>Pezizomycotina</taxon>
        <taxon>Dothideomycetes</taxon>
        <taxon>Dothideomycetes incertae sedis</taxon>
        <taxon>Botryosphaeriales</taxon>
        <taxon>Botryosphaeriaceae</taxon>
        <taxon>Lasiodiplodia</taxon>
    </lineage>
</organism>
<evidence type="ECO:0000256" key="7">
    <source>
        <dbReference type="PROSITE-ProRule" id="PRU00492"/>
    </source>
</evidence>
<dbReference type="GO" id="GO:0005971">
    <property type="term" value="C:ribonucleoside-diphosphate reductase complex"/>
    <property type="evidence" value="ECO:0007669"/>
    <property type="project" value="TreeGrafter"/>
</dbReference>
<dbReference type="InterPro" id="IPR005144">
    <property type="entry name" value="ATP-cone_dom"/>
</dbReference>
<dbReference type="InterPro" id="IPR008926">
    <property type="entry name" value="RNR_R1-su_N"/>
</dbReference>
<evidence type="ECO:0000256" key="6">
    <source>
        <dbReference type="ARBA" id="ARBA00024942"/>
    </source>
</evidence>
<dbReference type="Proteomes" id="UP000627934">
    <property type="component" value="Unassembled WGS sequence"/>
</dbReference>
<dbReference type="GO" id="GO:0005524">
    <property type="term" value="F:ATP binding"/>
    <property type="evidence" value="ECO:0007669"/>
    <property type="project" value="UniProtKB-UniRule"/>
</dbReference>
<protein>
    <recommendedName>
        <fullName evidence="8">ATP-cone domain-containing protein</fullName>
    </recommendedName>
</protein>
<dbReference type="Pfam" id="PF03477">
    <property type="entry name" value="ATP-cone"/>
    <property type="match status" value="1"/>
</dbReference>
<reference evidence="9" key="1">
    <citation type="submission" date="2016-08" db="EMBL/GenBank/DDBJ databases">
        <authorList>
            <person name="Yan J."/>
        </authorList>
    </citation>
    <scope>NUCLEOTIDE SEQUENCE</scope>
    <source>
        <strain evidence="9">CSS-01s</strain>
    </source>
</reference>
<evidence type="ECO:0000256" key="4">
    <source>
        <dbReference type="ARBA" id="ARBA00022840"/>
    </source>
</evidence>
<dbReference type="AlphaFoldDB" id="A0A8H7IRA7"/>
<proteinExistence type="inferred from homology"/>
<evidence type="ECO:0000256" key="1">
    <source>
        <dbReference type="ARBA" id="ARBA00010406"/>
    </source>
</evidence>
<dbReference type="GO" id="GO:0004748">
    <property type="term" value="F:ribonucleoside-diphosphate reductase activity, thioredoxin disulfide as acceptor"/>
    <property type="evidence" value="ECO:0007669"/>
    <property type="project" value="TreeGrafter"/>
</dbReference>
<dbReference type="GO" id="GO:0009263">
    <property type="term" value="P:deoxyribonucleotide biosynthetic process"/>
    <property type="evidence" value="ECO:0007669"/>
    <property type="project" value="UniProtKB-KW"/>
</dbReference>
<dbReference type="NCBIfam" id="TIGR02506">
    <property type="entry name" value="NrdE_NrdA"/>
    <property type="match status" value="1"/>
</dbReference>
<evidence type="ECO:0000259" key="8">
    <source>
        <dbReference type="PROSITE" id="PS51161"/>
    </source>
</evidence>
<dbReference type="UniPathway" id="UPA00326"/>
<comment type="function">
    <text evidence="6">Provides the precursors necessary for DNA synthesis. Catalyzes the biosynthesis of deoxyribonucleotides from the corresponding ribonucleotides.</text>
</comment>
<dbReference type="InterPro" id="IPR039718">
    <property type="entry name" value="Rrm1"/>
</dbReference>
<reference evidence="9" key="2">
    <citation type="journal article" date="2018" name="DNA Res.">
        <title>Comparative genome and transcriptome analyses reveal adaptations to opportunistic infections in woody plant degrading pathogens of Botryosphaeriaceae.</title>
        <authorList>
            <person name="Yan J.Y."/>
            <person name="Zhao W.S."/>
            <person name="Chen Z."/>
            <person name="Xing Q.K."/>
            <person name="Zhang W."/>
            <person name="Chethana K.W.T."/>
            <person name="Xue M.F."/>
            <person name="Xu J.P."/>
            <person name="Phillips A.J.L."/>
            <person name="Wang Y."/>
            <person name="Liu J.H."/>
            <person name="Liu M."/>
            <person name="Zhou Y."/>
            <person name="Jayawardena R.S."/>
            <person name="Manawasinghe I.S."/>
            <person name="Huang J.B."/>
            <person name="Qiao G.H."/>
            <person name="Fu C.Y."/>
            <person name="Guo F.F."/>
            <person name="Dissanayake A.J."/>
            <person name="Peng Y.L."/>
            <person name="Hyde K.D."/>
            <person name="Li X.H."/>
        </authorList>
    </citation>
    <scope>NUCLEOTIDE SEQUENCE</scope>
    <source>
        <strain evidence="9">CSS-01s</strain>
    </source>
</reference>
<comment type="similarity">
    <text evidence="1">Belongs to the ribonucleoside diphosphate reductase large chain family.</text>
</comment>
<feature type="domain" description="ATP-cone" evidence="8">
    <location>
        <begin position="1"/>
        <end position="92"/>
    </location>
</feature>
<keyword evidence="5" id="KW-0215">Deoxyribonucleotide synthesis</keyword>
<dbReference type="SUPFAM" id="SSF51998">
    <property type="entry name" value="PFL-like glycyl radical enzymes"/>
    <property type="match status" value="1"/>
</dbReference>
<dbReference type="PROSITE" id="PS51161">
    <property type="entry name" value="ATP_CONE"/>
    <property type="match status" value="1"/>
</dbReference>
<comment type="caution">
    <text evidence="9">The sequence shown here is derived from an EMBL/GenBank/DDBJ whole genome shotgun (WGS) entry which is preliminary data.</text>
</comment>
<evidence type="ECO:0000313" key="10">
    <source>
        <dbReference type="Proteomes" id="UP000627934"/>
    </source>
</evidence>
<dbReference type="PANTHER" id="PTHR11573">
    <property type="entry name" value="RIBONUCLEOSIDE-DIPHOSPHATE REDUCTASE LARGE CHAIN"/>
    <property type="match status" value="1"/>
</dbReference>
<dbReference type="SUPFAM" id="SSF48168">
    <property type="entry name" value="R1 subunit of ribonucleotide reductase, N-terminal domain"/>
    <property type="match status" value="1"/>
</dbReference>
<sequence>MYVIKRDRRSERFSLHKLDGCISKFTFGLHHQYVQAGAVSRRVADSLQNDIHSSELSDLAAETAASLVGAHPDYGILAARISISSLHKQTKKRFSSVISDLYHNKPAPLVSEEVFRNVQLHAEDLDSAIVHGRDEEYDYFTFEELVKPRLLPGERPQHMLMRTAVSVHGGDVADAIQTYAAMSKGQFILPLPRQLLPSFALDIADDSVDGIFSTLKTCAQTLARGGGSDVGLSVSRVRANGSHIAGTDGTAKGVVPMLRVFNDTARLAGSSSNSSNLAVYLEPWHADVFDFLNLGRSFGKEELRARDLRYALWVPDLFMRRVDADRDWTLMCPAECPGLVDCYGAEFGALYERYESEGCGRRTVKARELWTAIVEAQLDTGGPSVLYKDACNRKSNQQHLGPVRGSGLRSELMLSASAPGVASSCAQAALHLPSFVSSAAEFDFDGLHHATQLLTRSLDRMLDDDAVPEAIQRDRPLGVGASGLADTFIALGLPYDSAPARHLNVRIFETIYHAALTASTRLAQAAGTPHASYAGSPVASGCRLQYDLWDDGATVVPTEQWDWNQLKADIAAHGVRNAALVALPSGSSSSASSSSSSSSLGPAPSHVRLLRGGRYHAFSRPLVRALAAQGLWTADVRARIIADGGSVRELERLPVSMRQLYATAGEMGQRAVLQLAADRAPFVDQSQTVDVAMPHATSAKVAAMHFFGWRAGLKTGCSGLRGGGGAERLVPEAQEVARAVREVMEGVEMRGGGGGGGRKKTVAERGAAVRAGRRADESTAAAARGTYAVLMSHSISTAVV</sequence>
<gene>
    <name evidence="9" type="ORF">BFW01_g327</name>
</gene>
<dbReference type="EMBL" id="MDYX01000037">
    <property type="protein sequence ID" value="KAF9630146.1"/>
    <property type="molecule type" value="Genomic_DNA"/>
</dbReference>
<keyword evidence="4 7" id="KW-0067">ATP-binding</keyword>
<dbReference type="InterPro" id="IPR000788">
    <property type="entry name" value="RNR_lg_C"/>
</dbReference>
<dbReference type="PRINTS" id="PR01183">
    <property type="entry name" value="RIBORDTASEM1"/>
</dbReference>